<evidence type="ECO:0000256" key="3">
    <source>
        <dbReference type="SAM" id="MobiDB-lite"/>
    </source>
</evidence>
<dbReference type="HOGENOM" id="CLU_010591_2_0_1"/>
<feature type="chain" id="PRO_5001507792" description="LysM domain-containing protein" evidence="4">
    <location>
        <begin position="24"/>
        <end position="283"/>
    </location>
</feature>
<evidence type="ECO:0000313" key="6">
    <source>
        <dbReference type="EMBL" id="EZF47692.1"/>
    </source>
</evidence>
<feature type="region of interest" description="Disordered" evidence="3">
    <location>
        <begin position="190"/>
        <end position="254"/>
    </location>
</feature>
<evidence type="ECO:0000256" key="2">
    <source>
        <dbReference type="ARBA" id="ARBA00023026"/>
    </source>
</evidence>
<dbReference type="Proteomes" id="UP000023758">
    <property type="component" value="Unassembled WGS sequence"/>
</dbReference>
<protein>
    <recommendedName>
        <fullName evidence="5">LysM domain-containing protein</fullName>
    </recommendedName>
</protein>
<keyword evidence="1" id="KW-0147">Chitin-binding</keyword>
<feature type="compositionally biased region" description="Pro residues" evidence="3">
    <location>
        <begin position="196"/>
        <end position="237"/>
    </location>
</feature>
<feature type="domain" description="LysM" evidence="5">
    <location>
        <begin position="32"/>
        <end position="76"/>
    </location>
</feature>
<dbReference type="InterPro" id="IPR036779">
    <property type="entry name" value="LysM_dom_sf"/>
</dbReference>
<accession>A0A022VN32</accession>
<sequence length="283" mass="30197">MMVNIQLILGVIILLGTRKAATAALPPHPCAFAATAANGDTCQSLAAERGIGMDQFLKRNPGVNCNALVAGKTYCLSADDSAPGPTASLNPSPKVPTTTLRAVQTMSPKASTGTPAITLVSRSGPIRFMTGMAPDCLFYHPVAPGDTCQSIVDKYKSFTLDQFYAWNPATGRNCESLWLGYYTCVGVKGGPNSPSQQPPSQQPPSQQPPSQQPPSQQPPSQQPPSQQPPSQQPPSQQPPSQQSNTSQQTQPNVNSKCNKWYQVVPGDYCQKIADKFNISLQTL</sequence>
<dbReference type="InterPro" id="IPR018392">
    <property type="entry name" value="LysM"/>
</dbReference>
<evidence type="ECO:0000256" key="4">
    <source>
        <dbReference type="SAM" id="SignalP"/>
    </source>
</evidence>
<reference evidence="6" key="1">
    <citation type="submission" date="2014-02" db="EMBL/GenBank/DDBJ databases">
        <title>The Genome Sequence of Trichophyton rubrum (morphotype fischeri) CBS 288.86.</title>
        <authorList>
            <consortium name="The Broad Institute Genomics Platform"/>
            <person name="Cuomo C.A."/>
            <person name="White T.C."/>
            <person name="Graser Y."/>
            <person name="Martinez-Rossi N."/>
            <person name="Heitman J."/>
            <person name="Young S.K."/>
            <person name="Zeng Q."/>
            <person name="Gargeya S."/>
            <person name="Abouelleil A."/>
            <person name="Alvarado L."/>
            <person name="Chapman S.B."/>
            <person name="Gainer-Dewar J."/>
            <person name="Goldberg J."/>
            <person name="Griggs A."/>
            <person name="Gujja S."/>
            <person name="Hansen M."/>
            <person name="Howarth C."/>
            <person name="Imamovic A."/>
            <person name="Larimer J."/>
            <person name="Martinez D."/>
            <person name="Murphy C."/>
            <person name="Pearson M.D."/>
            <person name="Persinoti G."/>
            <person name="Poon T."/>
            <person name="Priest M."/>
            <person name="Roberts A.D."/>
            <person name="Saif S."/>
            <person name="Shea T.D."/>
            <person name="Sykes S.N."/>
            <person name="Wortman J."/>
            <person name="Nusbaum C."/>
            <person name="Birren B."/>
        </authorList>
    </citation>
    <scope>NUCLEOTIDE SEQUENCE [LARGE SCALE GENOMIC DNA]</scope>
    <source>
        <strain evidence="6">CBS 288.86</strain>
    </source>
</reference>
<dbReference type="OrthoDB" id="4173988at2759"/>
<dbReference type="PANTHER" id="PTHR34997">
    <property type="entry name" value="AM15"/>
    <property type="match status" value="1"/>
</dbReference>
<proteinExistence type="predicted"/>
<feature type="domain" description="LysM" evidence="5">
    <location>
        <begin position="138"/>
        <end position="185"/>
    </location>
</feature>
<dbReference type="AlphaFoldDB" id="A0A022VN32"/>
<dbReference type="PANTHER" id="PTHR34997:SF1">
    <property type="entry name" value="PEPTIDOGLYCAN-BINDING LYSIN DOMAIN"/>
    <property type="match status" value="1"/>
</dbReference>
<keyword evidence="2" id="KW-0843">Virulence</keyword>
<keyword evidence="4" id="KW-0732">Signal</keyword>
<evidence type="ECO:0000256" key="1">
    <source>
        <dbReference type="ARBA" id="ARBA00022669"/>
    </source>
</evidence>
<dbReference type="EMBL" id="KK207940">
    <property type="protein sequence ID" value="EZF47692.1"/>
    <property type="molecule type" value="Genomic_DNA"/>
</dbReference>
<feature type="signal peptide" evidence="4">
    <location>
        <begin position="1"/>
        <end position="23"/>
    </location>
</feature>
<dbReference type="Gene3D" id="3.10.350.10">
    <property type="entry name" value="LysM domain"/>
    <property type="match status" value="3"/>
</dbReference>
<dbReference type="SUPFAM" id="SSF54106">
    <property type="entry name" value="LysM domain"/>
    <property type="match status" value="2"/>
</dbReference>
<evidence type="ECO:0000259" key="5">
    <source>
        <dbReference type="PROSITE" id="PS51782"/>
    </source>
</evidence>
<dbReference type="Pfam" id="PF01476">
    <property type="entry name" value="LysM"/>
    <property type="match status" value="3"/>
</dbReference>
<dbReference type="PROSITE" id="PS51782">
    <property type="entry name" value="LYSM"/>
    <property type="match status" value="3"/>
</dbReference>
<dbReference type="CDD" id="cd00118">
    <property type="entry name" value="LysM"/>
    <property type="match status" value="2"/>
</dbReference>
<gene>
    <name evidence="6" type="ORF">H103_08453</name>
</gene>
<organism evidence="6">
    <name type="scientific">Trichophyton rubrum CBS 288.86</name>
    <dbReference type="NCBI Taxonomy" id="1215330"/>
    <lineage>
        <taxon>Eukaryota</taxon>
        <taxon>Fungi</taxon>
        <taxon>Dikarya</taxon>
        <taxon>Ascomycota</taxon>
        <taxon>Pezizomycotina</taxon>
        <taxon>Eurotiomycetes</taxon>
        <taxon>Eurotiomycetidae</taxon>
        <taxon>Onygenales</taxon>
        <taxon>Arthrodermataceae</taxon>
        <taxon>Trichophyton</taxon>
    </lineage>
</organism>
<feature type="domain" description="LysM" evidence="5">
    <location>
        <begin position="259"/>
        <end position="283"/>
    </location>
</feature>
<name>A0A022VN32_TRIRU</name>
<feature type="compositionally biased region" description="Low complexity" evidence="3">
    <location>
        <begin position="238"/>
        <end position="251"/>
    </location>
</feature>
<dbReference type="SMART" id="SM00257">
    <property type="entry name" value="LysM"/>
    <property type="match status" value="2"/>
</dbReference>
<dbReference type="InterPro" id="IPR052210">
    <property type="entry name" value="LysM1-like"/>
</dbReference>
<dbReference type="GO" id="GO:0008061">
    <property type="term" value="F:chitin binding"/>
    <property type="evidence" value="ECO:0007669"/>
    <property type="project" value="UniProtKB-KW"/>
</dbReference>